<dbReference type="Proteomes" id="UP000024635">
    <property type="component" value="Unassembled WGS sequence"/>
</dbReference>
<evidence type="ECO:0000313" key="1">
    <source>
        <dbReference type="EMBL" id="EYC45129.1"/>
    </source>
</evidence>
<gene>
    <name evidence="1" type="primary">Acey_s0437.g1448</name>
    <name evidence="1" type="ORF">Y032_0437g1448</name>
</gene>
<dbReference type="EMBL" id="JARK01000037">
    <property type="protein sequence ID" value="EYC45129.1"/>
    <property type="molecule type" value="Genomic_DNA"/>
</dbReference>
<dbReference type="AlphaFoldDB" id="A0A016WZ88"/>
<accession>A0A016WZ88</accession>
<reference evidence="2" key="1">
    <citation type="journal article" date="2015" name="Nat. Genet.">
        <title>The genome and transcriptome of the zoonotic hookworm Ancylostoma ceylanicum identify infection-specific gene families.</title>
        <authorList>
            <person name="Schwarz E.M."/>
            <person name="Hu Y."/>
            <person name="Antoshechkin I."/>
            <person name="Miller M.M."/>
            <person name="Sternberg P.W."/>
            <person name="Aroian R.V."/>
        </authorList>
    </citation>
    <scope>NUCLEOTIDE SEQUENCE</scope>
    <source>
        <strain evidence="2">HY135</strain>
    </source>
</reference>
<organism evidence="1 2">
    <name type="scientific">Ancylostoma ceylanicum</name>
    <dbReference type="NCBI Taxonomy" id="53326"/>
    <lineage>
        <taxon>Eukaryota</taxon>
        <taxon>Metazoa</taxon>
        <taxon>Ecdysozoa</taxon>
        <taxon>Nematoda</taxon>
        <taxon>Chromadorea</taxon>
        <taxon>Rhabditida</taxon>
        <taxon>Rhabditina</taxon>
        <taxon>Rhabditomorpha</taxon>
        <taxon>Strongyloidea</taxon>
        <taxon>Ancylostomatidae</taxon>
        <taxon>Ancylostomatinae</taxon>
        <taxon>Ancylostoma</taxon>
    </lineage>
</organism>
<proteinExistence type="predicted"/>
<sequence length="72" mass="7754">MRAVIVEKIDGLRVRFQEVGQQSRCGTHSTLPPGACSFCIPCLGATAILQSWNPSSFSRRTVGGESGFSGFY</sequence>
<comment type="caution">
    <text evidence="1">The sequence shown here is derived from an EMBL/GenBank/DDBJ whole genome shotgun (WGS) entry which is preliminary data.</text>
</comment>
<evidence type="ECO:0000313" key="2">
    <source>
        <dbReference type="Proteomes" id="UP000024635"/>
    </source>
</evidence>
<keyword evidence="2" id="KW-1185">Reference proteome</keyword>
<name>A0A016WZ88_9BILA</name>
<protein>
    <submittedName>
        <fullName evidence="1">Uncharacterized protein</fullName>
    </submittedName>
</protein>